<sequence length="596" mass="65409">MMISVDNTSPDNGSDQGRPRRRTAATIFIDVVGYSRLMGSDEEGTHQRWMSMRSDVIEPRVASNAGEVIKSTGDGLLLEFRNPVDAIRFALGMQMHLAESSSAGSNPLQLRMSANVGDVIAERDDIYGDGVNIAARLQEFAGPGGVVISGAIHDQVKDHLRYQAADLGFLTLKNIERRIRAFKIAHHDLRAPTISVAHSLKPSVAVLPLQMLGLQAADAYLAQGIVHDIVASLAGIRELFVVSSTSTLGFTGPTVDPGAVCHRLGVRYLVTGTLKRHGELLRMRVELIDVDTRSMLWTNQYEASISQLFDVQETIATSIAYALLPHIHISELQHAERKAPQSMNAYDLVLQGMYRLYRLGHDDMLAARSLFERALDHDPQYAAAYALMAKWYILHIGEGHSTDFKADSREAFRLASRALEFEPSDPMALAIFGHINSFLFGAYDRAIDAFDRAIGGTPNSAIAWSLSASTYCYLGDGPRAVARASYGISLSPLDPYAYFYQSALTNAHYTNETFDDAVHWGTKVMAAAPQFAANLRLLAASLVAAGSLERAREVGAAHMRIDPSFSVEKYCSWYPIKQPDRLALLGERLIEAGLPR</sequence>
<dbReference type="PANTHER" id="PTHR43081">
    <property type="entry name" value="ADENYLATE CYCLASE, TERMINAL-DIFFERENTIATION SPECIFIC-RELATED"/>
    <property type="match status" value="1"/>
</dbReference>
<dbReference type="RefSeq" id="WP_135174851.1">
    <property type="nucleotide sequence ID" value="NZ_JBIYER010000001.1"/>
</dbReference>
<dbReference type="EMBL" id="SPQT01000007">
    <property type="protein sequence ID" value="TFV47571.1"/>
    <property type="molecule type" value="Genomic_DNA"/>
</dbReference>
<dbReference type="InterPro" id="IPR029787">
    <property type="entry name" value="Nucleotide_cyclase"/>
</dbReference>
<dbReference type="InterPro" id="IPR001054">
    <property type="entry name" value="A/G_cyclase"/>
</dbReference>
<dbReference type="Proteomes" id="UP000297966">
    <property type="component" value="Unassembled WGS sequence"/>
</dbReference>
<reference evidence="3 4" key="1">
    <citation type="submission" date="2019-03" db="EMBL/GenBank/DDBJ databases">
        <title>Bradyrhizobium diversity isolated from nodules of Chamaecrista fasciculata.</title>
        <authorList>
            <person name="Klepa M.S."/>
            <person name="Urquiaga M.O."/>
            <person name="Hungria M."/>
            <person name="Delamuta J.R."/>
        </authorList>
    </citation>
    <scope>NUCLEOTIDE SEQUENCE [LARGE SCALE GENOMIC DNA]</scope>
    <source>
        <strain evidence="3 4">CNPSo 3448</strain>
    </source>
</reference>
<dbReference type="InterPro" id="IPR050697">
    <property type="entry name" value="Adenylyl/Guanylyl_Cyclase_3/4"/>
</dbReference>
<dbReference type="AlphaFoldDB" id="A0A4Y9LXM3"/>
<proteinExistence type="predicted"/>
<feature type="domain" description="Guanylate cyclase" evidence="2">
    <location>
        <begin position="25"/>
        <end position="138"/>
    </location>
</feature>
<accession>A0A4Y9LXM3</accession>
<comment type="caution">
    <text evidence="3">The sequence shown here is derived from an EMBL/GenBank/DDBJ whole genome shotgun (WGS) entry which is preliminary data.</text>
</comment>
<organism evidence="3 4">
    <name type="scientific">Bradyrhizobium niftali</name>
    <dbReference type="NCBI Taxonomy" id="2560055"/>
    <lineage>
        <taxon>Bacteria</taxon>
        <taxon>Pseudomonadati</taxon>
        <taxon>Pseudomonadota</taxon>
        <taxon>Alphaproteobacteria</taxon>
        <taxon>Hyphomicrobiales</taxon>
        <taxon>Nitrobacteraceae</taxon>
        <taxon>Bradyrhizobium</taxon>
    </lineage>
</organism>
<keyword evidence="4" id="KW-1185">Reference proteome</keyword>
<dbReference type="Gene3D" id="1.25.40.10">
    <property type="entry name" value="Tetratricopeptide repeat domain"/>
    <property type="match status" value="2"/>
</dbReference>
<dbReference type="InterPro" id="IPR011990">
    <property type="entry name" value="TPR-like_helical_dom_sf"/>
</dbReference>
<evidence type="ECO:0000256" key="1">
    <source>
        <dbReference type="SAM" id="MobiDB-lite"/>
    </source>
</evidence>
<evidence type="ECO:0000259" key="2">
    <source>
        <dbReference type="PROSITE" id="PS50125"/>
    </source>
</evidence>
<dbReference type="CDD" id="cd07302">
    <property type="entry name" value="CHD"/>
    <property type="match status" value="1"/>
</dbReference>
<dbReference type="GO" id="GO:0035556">
    <property type="term" value="P:intracellular signal transduction"/>
    <property type="evidence" value="ECO:0007669"/>
    <property type="project" value="InterPro"/>
</dbReference>
<feature type="region of interest" description="Disordered" evidence="1">
    <location>
        <begin position="1"/>
        <end position="22"/>
    </location>
</feature>
<dbReference type="PROSITE" id="PS50125">
    <property type="entry name" value="GUANYLATE_CYCLASE_2"/>
    <property type="match status" value="1"/>
</dbReference>
<dbReference type="Gene3D" id="3.30.70.1230">
    <property type="entry name" value="Nucleotide cyclase"/>
    <property type="match status" value="1"/>
</dbReference>
<evidence type="ECO:0000313" key="3">
    <source>
        <dbReference type="EMBL" id="TFV47571.1"/>
    </source>
</evidence>
<dbReference type="GO" id="GO:0004016">
    <property type="term" value="F:adenylate cyclase activity"/>
    <property type="evidence" value="ECO:0007669"/>
    <property type="project" value="UniProtKB-ARBA"/>
</dbReference>
<feature type="compositionally biased region" description="Polar residues" evidence="1">
    <location>
        <begin position="1"/>
        <end position="15"/>
    </location>
</feature>
<dbReference type="SUPFAM" id="SSF55073">
    <property type="entry name" value="Nucleotide cyclase"/>
    <property type="match status" value="1"/>
</dbReference>
<protein>
    <recommendedName>
        <fullName evidence="2">Guanylate cyclase domain-containing protein</fullName>
    </recommendedName>
</protein>
<dbReference type="OrthoDB" id="9807521at2"/>
<name>A0A4Y9LXM3_9BRAD</name>
<dbReference type="PANTHER" id="PTHR43081:SF19">
    <property type="entry name" value="PH-SENSITIVE ADENYLATE CYCLASE RV1264"/>
    <property type="match status" value="1"/>
</dbReference>
<dbReference type="GO" id="GO:0006171">
    <property type="term" value="P:cAMP biosynthetic process"/>
    <property type="evidence" value="ECO:0007669"/>
    <property type="project" value="TreeGrafter"/>
</dbReference>
<evidence type="ECO:0000313" key="4">
    <source>
        <dbReference type="Proteomes" id="UP000297966"/>
    </source>
</evidence>
<gene>
    <name evidence="3" type="ORF">E4K65_15115</name>
</gene>
<dbReference type="Gene3D" id="3.40.50.10070">
    <property type="entry name" value="TolB, N-terminal domain"/>
    <property type="match status" value="1"/>
</dbReference>
<dbReference type="Pfam" id="PF00211">
    <property type="entry name" value="Guanylate_cyc"/>
    <property type="match status" value="1"/>
</dbReference>
<dbReference type="SUPFAM" id="SSF48452">
    <property type="entry name" value="TPR-like"/>
    <property type="match status" value="1"/>
</dbReference>